<sequence length="107" mass="11784">MSEHLLEPVQGNAQPIPAGRRHHAANEDRLILRELNPDDVIDQLARDGEAIDAVSFGPVRETCPHCATNHLQLVLRQESVRVAHLFCVDCESCFDACYANGTPALTI</sequence>
<keyword evidence="3" id="KW-1185">Reference proteome</keyword>
<comment type="caution">
    <text evidence="2">The sequence shown here is derived from an EMBL/GenBank/DDBJ whole genome shotgun (WGS) entry which is preliminary data.</text>
</comment>
<evidence type="ECO:0000313" key="3">
    <source>
        <dbReference type="Proteomes" id="UP000809349"/>
    </source>
</evidence>
<evidence type="ECO:0000313" key="2">
    <source>
        <dbReference type="EMBL" id="MBZ2206643.1"/>
    </source>
</evidence>
<gene>
    <name evidence="2" type="ORF">I4X03_005165</name>
</gene>
<proteinExistence type="predicted"/>
<protein>
    <recommendedName>
        <fullName evidence="4">Ferredoxin</fullName>
    </recommendedName>
</protein>
<evidence type="ECO:0008006" key="4">
    <source>
        <dbReference type="Google" id="ProtNLM"/>
    </source>
</evidence>
<dbReference type="EMBL" id="JAFBIL020000002">
    <property type="protein sequence ID" value="MBZ2206643.1"/>
    <property type="molecule type" value="Genomic_DNA"/>
</dbReference>
<organism evidence="2 3">
    <name type="scientific">Massilia soli</name>
    <dbReference type="NCBI Taxonomy" id="2792854"/>
    <lineage>
        <taxon>Bacteria</taxon>
        <taxon>Pseudomonadati</taxon>
        <taxon>Pseudomonadota</taxon>
        <taxon>Betaproteobacteria</taxon>
        <taxon>Burkholderiales</taxon>
        <taxon>Oxalobacteraceae</taxon>
        <taxon>Telluria group</taxon>
        <taxon>Massilia</taxon>
    </lineage>
</organism>
<dbReference type="RefSeq" id="WP_223466714.1">
    <property type="nucleotide sequence ID" value="NZ_JAFBIL020000002.1"/>
</dbReference>
<feature type="region of interest" description="Disordered" evidence="1">
    <location>
        <begin position="1"/>
        <end position="22"/>
    </location>
</feature>
<reference evidence="2 3" key="1">
    <citation type="submission" date="2021-08" db="EMBL/GenBank/DDBJ databases">
        <title>Massilia sp. R798.</title>
        <authorList>
            <person name="Baek J.H."/>
            <person name="Jung H.S."/>
            <person name="Kim K.R."/>
            <person name="Jeon C.O."/>
        </authorList>
    </citation>
    <scope>NUCLEOTIDE SEQUENCE [LARGE SCALE GENOMIC DNA]</scope>
    <source>
        <strain evidence="2 3">R798</strain>
    </source>
</reference>
<accession>A0ABS7SMW6</accession>
<dbReference type="Proteomes" id="UP000809349">
    <property type="component" value="Unassembled WGS sequence"/>
</dbReference>
<name>A0ABS7SMW6_9BURK</name>
<evidence type="ECO:0000256" key="1">
    <source>
        <dbReference type="SAM" id="MobiDB-lite"/>
    </source>
</evidence>